<keyword evidence="1" id="KW-0472">Membrane</keyword>
<evidence type="ECO:0000313" key="3">
    <source>
        <dbReference type="Proteomes" id="UP000694005"/>
    </source>
</evidence>
<keyword evidence="1" id="KW-0812">Transmembrane</keyword>
<dbReference type="Proteomes" id="UP000694005">
    <property type="component" value="Chromosome A06"/>
</dbReference>
<protein>
    <submittedName>
        <fullName evidence="2">Uncharacterized protein</fullName>
    </submittedName>
</protein>
<sequence length="222" mass="24529">SPPVCPSPVQYIYASGIGFGFDSGEVLARERFDLVTSPLYLVSWRGYGVLSDGLESACMSAVFSKLQRILLSRSCVMSLSYAGGDGGSNLFQHVGDLSKACKVVVYGSSAAVRRPSSLWTVSLWFFGGLTSTVFRFSVLDRRQMSMRIGCLEAFYMEFGGEHKPDSCIIRCWRKLYMPVLGFLLRSSGASYFGSDTGSFGIRENEDFGFELVERVAELVERN</sequence>
<reference evidence="2 3" key="1">
    <citation type="submission" date="2021-07" db="EMBL/GenBank/DDBJ databases">
        <authorList>
            <consortium name="Genoscope - CEA"/>
            <person name="William W."/>
        </authorList>
    </citation>
    <scope>NUCLEOTIDE SEQUENCE [LARGE SCALE GENOMIC DNA]</scope>
</reference>
<accession>A0A8D9G983</accession>
<evidence type="ECO:0000256" key="1">
    <source>
        <dbReference type="SAM" id="Phobius"/>
    </source>
</evidence>
<feature type="transmembrane region" description="Helical" evidence="1">
    <location>
        <begin position="118"/>
        <end position="138"/>
    </location>
</feature>
<gene>
    <name evidence="2" type="ORF">BRAPAZ1V2_A06P49860.2</name>
</gene>
<proteinExistence type="predicted"/>
<dbReference type="AlphaFoldDB" id="A0A8D9G983"/>
<keyword evidence="1" id="KW-1133">Transmembrane helix</keyword>
<dbReference type="Gramene" id="A06p49860.2_BraZ1">
    <property type="protein sequence ID" value="A06p49860.2_BraZ1.CDS"/>
    <property type="gene ID" value="A06g49860.2_BraZ1"/>
</dbReference>
<organism evidence="2 3">
    <name type="scientific">Brassica campestris</name>
    <name type="common">Field mustard</name>
    <dbReference type="NCBI Taxonomy" id="3711"/>
    <lineage>
        <taxon>Eukaryota</taxon>
        <taxon>Viridiplantae</taxon>
        <taxon>Streptophyta</taxon>
        <taxon>Embryophyta</taxon>
        <taxon>Tracheophyta</taxon>
        <taxon>Spermatophyta</taxon>
        <taxon>Magnoliopsida</taxon>
        <taxon>eudicotyledons</taxon>
        <taxon>Gunneridae</taxon>
        <taxon>Pentapetalae</taxon>
        <taxon>rosids</taxon>
        <taxon>malvids</taxon>
        <taxon>Brassicales</taxon>
        <taxon>Brassicaceae</taxon>
        <taxon>Brassiceae</taxon>
        <taxon>Brassica</taxon>
    </lineage>
</organism>
<dbReference type="EMBL" id="LS974622">
    <property type="protein sequence ID" value="CAG7872746.1"/>
    <property type="molecule type" value="Genomic_DNA"/>
</dbReference>
<name>A0A8D9G983_BRACM</name>
<evidence type="ECO:0000313" key="2">
    <source>
        <dbReference type="EMBL" id="CAG7872746.1"/>
    </source>
</evidence>
<feature type="non-terminal residue" evidence="2">
    <location>
        <position position="222"/>
    </location>
</feature>